<feature type="binding site" evidence="8">
    <location>
        <begin position="30"/>
        <end position="37"/>
    </location>
    <ligand>
        <name>ATP</name>
        <dbReference type="ChEBI" id="CHEBI:30616"/>
    </ligand>
</feature>
<dbReference type="GO" id="GO:0005524">
    <property type="term" value="F:ATP binding"/>
    <property type="evidence" value="ECO:0007669"/>
    <property type="project" value="UniProtKB-KW"/>
</dbReference>
<name>A0A3N1PG93_9GAMM</name>
<keyword evidence="5 8" id="KW-0547">Nucleotide-binding</keyword>
<keyword evidence="4 8" id="KW-0566">Pantothenate biosynthesis</keyword>
<sequence>MRTVHSVKDLRAQVKAWHQKGERVALVPTMGNLHQGHLTLVREAKQLADRVVVSIFVNPMQFGANEDLSAYPRTPDEDSSALFEEGVDLLFMPSVEALYPNGMEGHTKVEVPAISDLYCGQTRPGHFRGVATVVCKLFNLVQPDIACFGTKDYQQLAVIRRMVEDLAMPIDIKGVETVRAEDGLALSSRNGYLTSEERAQAPALYATLNAMGDSLTQGEQDFAALIDQGKAQLSQAGFKPDYLYILNADTLLPAAKEDKELVLLAAAYLGKARLIDNLRVDLQA</sequence>
<comment type="function">
    <text evidence="8">Catalyzes the condensation of pantoate with beta-alanine in an ATP-dependent reaction via a pantoyl-adenylate intermediate.</text>
</comment>
<reference evidence="9 10" key="1">
    <citation type="submission" date="2018-11" db="EMBL/GenBank/DDBJ databases">
        <title>Genomic Encyclopedia of Type Strains, Phase IV (KMG-IV): sequencing the most valuable type-strain genomes for metagenomic binning, comparative biology and taxonomic classification.</title>
        <authorList>
            <person name="Goeker M."/>
        </authorList>
    </citation>
    <scope>NUCLEOTIDE SEQUENCE [LARGE SCALE GENOMIC DNA]</scope>
    <source>
        <strain evidence="9 10">DSM 21945</strain>
    </source>
</reference>
<dbReference type="NCBIfam" id="TIGR00125">
    <property type="entry name" value="cyt_tran_rel"/>
    <property type="match status" value="1"/>
</dbReference>
<evidence type="ECO:0000313" key="9">
    <source>
        <dbReference type="EMBL" id="ROQ30482.1"/>
    </source>
</evidence>
<comment type="miscellaneous">
    <text evidence="8">The reaction proceeds by a bi uni uni bi ping pong mechanism.</text>
</comment>
<accession>A0A3N1PG93</accession>
<dbReference type="UniPathway" id="UPA00028">
    <property type="reaction ID" value="UER00005"/>
</dbReference>
<dbReference type="PANTHER" id="PTHR21299:SF1">
    <property type="entry name" value="PANTOATE--BETA-ALANINE LIGASE"/>
    <property type="match status" value="1"/>
</dbReference>
<dbReference type="InterPro" id="IPR014729">
    <property type="entry name" value="Rossmann-like_a/b/a_fold"/>
</dbReference>
<feature type="binding site" evidence="8">
    <location>
        <position position="155"/>
    </location>
    <ligand>
        <name>(R)-pantoate</name>
        <dbReference type="ChEBI" id="CHEBI:15980"/>
    </ligand>
</feature>
<feature type="binding site" evidence="8">
    <location>
        <begin position="186"/>
        <end position="189"/>
    </location>
    <ligand>
        <name>ATP</name>
        <dbReference type="ChEBI" id="CHEBI:30616"/>
    </ligand>
</feature>
<dbReference type="FunFam" id="3.30.1300.10:FF:000001">
    <property type="entry name" value="Pantothenate synthetase"/>
    <property type="match status" value="1"/>
</dbReference>
<comment type="catalytic activity">
    <reaction evidence="7 8">
        <text>(R)-pantoate + beta-alanine + ATP = (R)-pantothenate + AMP + diphosphate + H(+)</text>
        <dbReference type="Rhea" id="RHEA:10912"/>
        <dbReference type="ChEBI" id="CHEBI:15378"/>
        <dbReference type="ChEBI" id="CHEBI:15980"/>
        <dbReference type="ChEBI" id="CHEBI:29032"/>
        <dbReference type="ChEBI" id="CHEBI:30616"/>
        <dbReference type="ChEBI" id="CHEBI:33019"/>
        <dbReference type="ChEBI" id="CHEBI:57966"/>
        <dbReference type="ChEBI" id="CHEBI:456215"/>
        <dbReference type="EC" id="6.3.2.1"/>
    </reaction>
</comment>
<dbReference type="EMBL" id="RJUL01000001">
    <property type="protein sequence ID" value="ROQ30482.1"/>
    <property type="molecule type" value="Genomic_DNA"/>
</dbReference>
<feature type="binding site" evidence="8">
    <location>
        <begin position="149"/>
        <end position="152"/>
    </location>
    <ligand>
        <name>ATP</name>
        <dbReference type="ChEBI" id="CHEBI:30616"/>
    </ligand>
</feature>
<evidence type="ECO:0000256" key="1">
    <source>
        <dbReference type="ARBA" id="ARBA00004990"/>
    </source>
</evidence>
<comment type="pathway">
    <text evidence="1 8">Cofactor biosynthesis; (R)-pantothenate biosynthesis; (R)-pantothenate from (R)-pantoate and beta-alanine: step 1/1.</text>
</comment>
<dbReference type="Gene3D" id="3.30.1300.10">
    <property type="entry name" value="Pantoate-beta-alanine ligase, C-terminal domain"/>
    <property type="match status" value="1"/>
</dbReference>
<dbReference type="GO" id="GO:0005829">
    <property type="term" value="C:cytosol"/>
    <property type="evidence" value="ECO:0007669"/>
    <property type="project" value="TreeGrafter"/>
</dbReference>
<evidence type="ECO:0000256" key="6">
    <source>
        <dbReference type="ARBA" id="ARBA00022840"/>
    </source>
</evidence>
<comment type="subunit">
    <text evidence="8">Homodimer.</text>
</comment>
<comment type="similarity">
    <text evidence="2 8">Belongs to the pantothenate synthetase family.</text>
</comment>
<keyword evidence="8" id="KW-0963">Cytoplasm</keyword>
<comment type="subcellular location">
    <subcellularLocation>
        <location evidence="8">Cytoplasm</location>
    </subcellularLocation>
</comment>
<evidence type="ECO:0000256" key="8">
    <source>
        <dbReference type="HAMAP-Rule" id="MF_00158"/>
    </source>
</evidence>
<gene>
    <name evidence="8" type="primary">panC</name>
    <name evidence="9" type="ORF">EDC28_101168</name>
</gene>
<feature type="active site" description="Proton donor" evidence="8">
    <location>
        <position position="37"/>
    </location>
</feature>
<dbReference type="Proteomes" id="UP000268033">
    <property type="component" value="Unassembled WGS sequence"/>
</dbReference>
<dbReference type="InterPro" id="IPR042176">
    <property type="entry name" value="Pantoate_ligase_C"/>
</dbReference>
<feature type="binding site" evidence="8">
    <location>
        <position position="61"/>
    </location>
    <ligand>
        <name>(R)-pantoate</name>
        <dbReference type="ChEBI" id="CHEBI:15980"/>
    </ligand>
</feature>
<keyword evidence="6 8" id="KW-0067">ATP-binding</keyword>
<feature type="binding site" evidence="8">
    <location>
        <position position="178"/>
    </location>
    <ligand>
        <name>ATP</name>
        <dbReference type="ChEBI" id="CHEBI:30616"/>
    </ligand>
</feature>
<dbReference type="RefSeq" id="WP_123420352.1">
    <property type="nucleotide sequence ID" value="NZ_JBLXEP010000001.1"/>
</dbReference>
<proteinExistence type="inferred from homology"/>
<evidence type="ECO:0000256" key="4">
    <source>
        <dbReference type="ARBA" id="ARBA00022655"/>
    </source>
</evidence>
<protein>
    <recommendedName>
        <fullName evidence="8">Pantothenate synthetase</fullName>
        <shortName evidence="8">PS</shortName>
        <ecNumber evidence="8">6.3.2.1</ecNumber>
    </recommendedName>
    <alternativeName>
        <fullName evidence="8">Pantoate--beta-alanine ligase</fullName>
    </alternativeName>
    <alternativeName>
        <fullName evidence="8">Pantoate-activating enzyme</fullName>
    </alternativeName>
</protein>
<dbReference type="NCBIfam" id="TIGR00018">
    <property type="entry name" value="panC"/>
    <property type="match status" value="1"/>
</dbReference>
<organism evidence="9 10">
    <name type="scientific">Gallaecimonas pentaromativorans</name>
    <dbReference type="NCBI Taxonomy" id="584787"/>
    <lineage>
        <taxon>Bacteria</taxon>
        <taxon>Pseudomonadati</taxon>
        <taxon>Pseudomonadota</taxon>
        <taxon>Gammaproteobacteria</taxon>
        <taxon>Enterobacterales</taxon>
        <taxon>Gallaecimonadaceae</taxon>
        <taxon>Gallaecimonas</taxon>
    </lineage>
</organism>
<dbReference type="HAMAP" id="MF_00158">
    <property type="entry name" value="PanC"/>
    <property type="match status" value="1"/>
</dbReference>
<evidence type="ECO:0000313" key="10">
    <source>
        <dbReference type="Proteomes" id="UP000268033"/>
    </source>
</evidence>
<dbReference type="InterPro" id="IPR004821">
    <property type="entry name" value="Cyt_trans-like"/>
</dbReference>
<dbReference type="Gene3D" id="3.40.50.620">
    <property type="entry name" value="HUPs"/>
    <property type="match status" value="1"/>
</dbReference>
<comment type="caution">
    <text evidence="9">The sequence shown here is derived from an EMBL/GenBank/DDBJ whole genome shotgun (WGS) entry which is preliminary data.</text>
</comment>
<feature type="binding site" evidence="8">
    <location>
        <position position="61"/>
    </location>
    <ligand>
        <name>beta-alanine</name>
        <dbReference type="ChEBI" id="CHEBI:57966"/>
    </ligand>
</feature>
<evidence type="ECO:0000256" key="3">
    <source>
        <dbReference type="ARBA" id="ARBA00022598"/>
    </source>
</evidence>
<evidence type="ECO:0000256" key="2">
    <source>
        <dbReference type="ARBA" id="ARBA00009256"/>
    </source>
</evidence>
<dbReference type="PANTHER" id="PTHR21299">
    <property type="entry name" value="CYTIDYLATE KINASE/PANTOATE-BETA-ALANINE LIGASE"/>
    <property type="match status" value="1"/>
</dbReference>
<evidence type="ECO:0000256" key="5">
    <source>
        <dbReference type="ARBA" id="ARBA00022741"/>
    </source>
</evidence>
<keyword evidence="3 8" id="KW-0436">Ligase</keyword>
<dbReference type="GO" id="GO:0004592">
    <property type="term" value="F:pantoate-beta-alanine ligase activity"/>
    <property type="evidence" value="ECO:0007669"/>
    <property type="project" value="UniProtKB-UniRule"/>
</dbReference>
<keyword evidence="10" id="KW-1185">Reference proteome</keyword>
<dbReference type="SUPFAM" id="SSF52374">
    <property type="entry name" value="Nucleotidylyl transferase"/>
    <property type="match status" value="1"/>
</dbReference>
<dbReference type="GO" id="GO:0015940">
    <property type="term" value="P:pantothenate biosynthetic process"/>
    <property type="evidence" value="ECO:0007669"/>
    <property type="project" value="UniProtKB-UniRule"/>
</dbReference>
<dbReference type="EC" id="6.3.2.1" evidence="8"/>
<dbReference type="InterPro" id="IPR003721">
    <property type="entry name" value="Pantoate_ligase"/>
</dbReference>
<dbReference type="CDD" id="cd00560">
    <property type="entry name" value="PanC"/>
    <property type="match status" value="1"/>
</dbReference>
<dbReference type="AlphaFoldDB" id="A0A3N1PG93"/>
<dbReference type="STRING" id="584787.GCA_001247655_01762"/>
<dbReference type="FunFam" id="3.40.50.620:FF:000013">
    <property type="entry name" value="Pantothenate synthetase"/>
    <property type="match status" value="1"/>
</dbReference>
<evidence type="ECO:0000256" key="7">
    <source>
        <dbReference type="ARBA" id="ARBA00048258"/>
    </source>
</evidence>
<dbReference type="Pfam" id="PF02569">
    <property type="entry name" value="Pantoate_ligase"/>
    <property type="match status" value="1"/>
</dbReference>